<comment type="caution">
    <text evidence="1">The sequence shown here is derived from an EMBL/GenBank/DDBJ whole genome shotgun (WGS) entry which is preliminary data.</text>
</comment>
<dbReference type="EMBL" id="JABURY010000013">
    <property type="protein sequence ID" value="MBC9130759.1"/>
    <property type="molecule type" value="Genomic_DNA"/>
</dbReference>
<keyword evidence="2" id="KW-1185">Reference proteome</keyword>
<dbReference type="RefSeq" id="WP_187755207.1">
    <property type="nucleotide sequence ID" value="NZ_JABURY010000013.1"/>
</dbReference>
<name>A0ABR7QX06_9GAMM</name>
<protein>
    <submittedName>
        <fullName evidence="1">Uncharacterized protein</fullName>
    </submittedName>
</protein>
<reference evidence="1 2" key="1">
    <citation type="submission" date="2020-06" db="EMBL/GenBank/DDBJ databases">
        <title>Frischella cerana isolated from Apis cerana gut homogenate.</title>
        <authorList>
            <person name="Wolter L.A."/>
            <person name="Suenami S."/>
            <person name="Miyazaki R."/>
        </authorList>
    </citation>
    <scope>NUCLEOTIDE SEQUENCE [LARGE SCALE GENOMIC DNA]</scope>
    <source>
        <strain evidence="1 2">Ac13</strain>
    </source>
</reference>
<dbReference type="Proteomes" id="UP000651208">
    <property type="component" value="Unassembled WGS sequence"/>
</dbReference>
<evidence type="ECO:0000313" key="2">
    <source>
        <dbReference type="Proteomes" id="UP000651208"/>
    </source>
</evidence>
<gene>
    <name evidence="1" type="ORF">FcAc13_05480</name>
</gene>
<evidence type="ECO:0000313" key="1">
    <source>
        <dbReference type="EMBL" id="MBC9130759.1"/>
    </source>
</evidence>
<sequence>MEYQAIKTKEVGIINGRDAIFLDDFRQTCNSQCICVFKGKFNSKLIEINFEKEYIPYIFYFSHIIYYQCCELDTYINEAKMDSSFDLVHNSYLIEELKTGRKSSKIKENYRHYVLQTYDYVNDIIAKDYELIIE</sequence>
<proteinExistence type="predicted"/>
<accession>A0ABR7QX06</accession>
<organism evidence="1 2">
    <name type="scientific">Frischella japonica</name>
    <dbReference type="NCBI Taxonomy" id="2741544"/>
    <lineage>
        <taxon>Bacteria</taxon>
        <taxon>Pseudomonadati</taxon>
        <taxon>Pseudomonadota</taxon>
        <taxon>Gammaproteobacteria</taxon>
        <taxon>Orbales</taxon>
        <taxon>Orbaceae</taxon>
        <taxon>Frischella</taxon>
    </lineage>
</organism>